<name>A0ABR2VH15_9PEZI</name>
<comment type="caution">
    <text evidence="1">The sequence shown here is derived from an EMBL/GenBank/DDBJ whole genome shotgun (WGS) entry which is preliminary data.</text>
</comment>
<gene>
    <name evidence="1" type="ORF">SUNI508_12489</name>
</gene>
<evidence type="ECO:0000313" key="2">
    <source>
        <dbReference type="Proteomes" id="UP001408356"/>
    </source>
</evidence>
<sequence length="87" mass="9856">MSETLGQGLTLAEKSGLGVDKLFEWVQILWPGPYVEYASRMVQGQYHARDELRHLEGVKKRQGAKVDMTGIYGMIREESGLPFENEV</sequence>
<reference evidence="1 2" key="1">
    <citation type="journal article" date="2024" name="J. Plant Pathol.">
        <title>Sequence and assembly of the genome of Seiridium unicorne, isolate CBS 538.82, causal agent of cypress canker disease.</title>
        <authorList>
            <person name="Scali E."/>
            <person name="Rocca G.D."/>
            <person name="Danti R."/>
            <person name="Garbelotto M."/>
            <person name="Barberini S."/>
            <person name="Baroncelli R."/>
            <person name="Emiliani G."/>
        </authorList>
    </citation>
    <scope>NUCLEOTIDE SEQUENCE [LARGE SCALE GENOMIC DNA]</scope>
    <source>
        <strain evidence="1 2">BM-138-508</strain>
    </source>
</reference>
<dbReference type="Proteomes" id="UP001408356">
    <property type="component" value="Unassembled WGS sequence"/>
</dbReference>
<protein>
    <submittedName>
        <fullName evidence="1">6-phosphogluconate dehydrogenase NADP-binding domain-containing protein</fullName>
    </submittedName>
</protein>
<accession>A0ABR2VH15</accession>
<dbReference type="EMBL" id="JARVKF010000003">
    <property type="protein sequence ID" value="KAK9426218.1"/>
    <property type="molecule type" value="Genomic_DNA"/>
</dbReference>
<proteinExistence type="predicted"/>
<evidence type="ECO:0000313" key="1">
    <source>
        <dbReference type="EMBL" id="KAK9426218.1"/>
    </source>
</evidence>
<keyword evidence="2" id="KW-1185">Reference proteome</keyword>
<organism evidence="1 2">
    <name type="scientific">Seiridium unicorne</name>
    <dbReference type="NCBI Taxonomy" id="138068"/>
    <lineage>
        <taxon>Eukaryota</taxon>
        <taxon>Fungi</taxon>
        <taxon>Dikarya</taxon>
        <taxon>Ascomycota</taxon>
        <taxon>Pezizomycotina</taxon>
        <taxon>Sordariomycetes</taxon>
        <taxon>Xylariomycetidae</taxon>
        <taxon>Amphisphaeriales</taxon>
        <taxon>Sporocadaceae</taxon>
        <taxon>Seiridium</taxon>
    </lineage>
</organism>